<feature type="region of interest" description="Disordered" evidence="1">
    <location>
        <begin position="359"/>
        <end position="382"/>
    </location>
</feature>
<feature type="compositionally biased region" description="Basic and acidic residues" evidence="1">
    <location>
        <begin position="439"/>
        <end position="448"/>
    </location>
</feature>
<evidence type="ECO:0000256" key="1">
    <source>
        <dbReference type="SAM" id="MobiDB-lite"/>
    </source>
</evidence>
<feature type="region of interest" description="Disordered" evidence="1">
    <location>
        <begin position="307"/>
        <end position="329"/>
    </location>
</feature>
<comment type="caution">
    <text evidence="2">The sequence shown here is derived from an EMBL/GenBank/DDBJ whole genome shotgun (WGS) entry which is preliminary data.</text>
</comment>
<protein>
    <submittedName>
        <fullName evidence="2">Oxidoreductase-like protein</fullName>
    </submittedName>
</protein>
<gene>
    <name evidence="2" type="ORF">NKR23_g5266</name>
</gene>
<dbReference type="AlphaFoldDB" id="A0AA38VQT9"/>
<feature type="region of interest" description="Disordered" evidence="1">
    <location>
        <begin position="78"/>
        <end position="278"/>
    </location>
</feature>
<feature type="compositionally biased region" description="Basic and acidic residues" evidence="1">
    <location>
        <begin position="319"/>
        <end position="329"/>
    </location>
</feature>
<keyword evidence="3" id="KW-1185">Reference proteome</keyword>
<dbReference type="EMBL" id="JANBVO010000014">
    <property type="protein sequence ID" value="KAJ9145378.1"/>
    <property type="molecule type" value="Genomic_DNA"/>
</dbReference>
<name>A0AA38VQT9_9PEZI</name>
<proteinExistence type="predicted"/>
<feature type="compositionally biased region" description="Low complexity" evidence="1">
    <location>
        <begin position="473"/>
        <end position="489"/>
    </location>
</feature>
<evidence type="ECO:0000313" key="3">
    <source>
        <dbReference type="Proteomes" id="UP001174694"/>
    </source>
</evidence>
<accession>A0AA38VQT9</accession>
<organism evidence="2 3">
    <name type="scientific">Pleurostoma richardsiae</name>
    <dbReference type="NCBI Taxonomy" id="41990"/>
    <lineage>
        <taxon>Eukaryota</taxon>
        <taxon>Fungi</taxon>
        <taxon>Dikarya</taxon>
        <taxon>Ascomycota</taxon>
        <taxon>Pezizomycotina</taxon>
        <taxon>Sordariomycetes</taxon>
        <taxon>Sordariomycetidae</taxon>
        <taxon>Calosphaeriales</taxon>
        <taxon>Pleurostomataceae</taxon>
        <taxon>Pleurostoma</taxon>
    </lineage>
</organism>
<feature type="region of interest" description="Disordered" evidence="1">
    <location>
        <begin position="622"/>
        <end position="648"/>
    </location>
</feature>
<evidence type="ECO:0000313" key="2">
    <source>
        <dbReference type="EMBL" id="KAJ9145378.1"/>
    </source>
</evidence>
<dbReference type="Proteomes" id="UP001174694">
    <property type="component" value="Unassembled WGS sequence"/>
</dbReference>
<reference evidence="2" key="1">
    <citation type="submission" date="2022-07" db="EMBL/GenBank/DDBJ databases">
        <title>Fungi with potential for degradation of polypropylene.</title>
        <authorList>
            <person name="Gostincar C."/>
        </authorList>
    </citation>
    <scope>NUCLEOTIDE SEQUENCE</scope>
    <source>
        <strain evidence="2">EXF-13308</strain>
    </source>
</reference>
<feature type="compositionally biased region" description="Pro residues" evidence="1">
    <location>
        <begin position="220"/>
        <end position="231"/>
    </location>
</feature>
<feature type="compositionally biased region" description="Polar residues" evidence="1">
    <location>
        <begin position="106"/>
        <end position="115"/>
    </location>
</feature>
<feature type="region of interest" description="Disordered" evidence="1">
    <location>
        <begin position="436"/>
        <end position="510"/>
    </location>
</feature>
<sequence>MAAQVEAKSLSAINFLAANPPQYPNNPTEDKHEALVLYISRVPGTRDVILSPFKPQRKNVTGEDVANSLYYVHLDLPSDEQLAPPKPIGDRATPRASGESARSDNDNGSNANSPATPAIPRKPLPANARVPNLETRPSAGLASTAPAPAPVRPVGAGGPNVPSGSNSPEEQPSPQKDRFPPQAHPPPAGHATQSLSVPIPRRPLGPRPMGRPATPEKELPPTPDAFAPPSPLTRHAPDLPPHSGNRPRPSIITDESAQVATTPLPMSRSPSPPKRRNSFTPFALTLIRRDPTSGNQWNIGKVSSLQSSSLPFDENENVGGHDDRAPHPHHQERGYPAIDIRLEASGYAKFRGFPMRPGIDAHRPGSAVSLPGSRGDPGDRERDMANFLRGVAQQQQQQQQQQAQASVSAVVEEGFSRQVVMAYSKTWTSNIRHAFRRRERSDTARSGDGDDDAPITTPSPVTKLSGHGRHDSTASAGSVESAGAGAAPGDTHEGGGRESPQPLITQPGPGLKAKGYVFSSPWDGRCEFRTGNGGRSLRCRHILTSHGGGFNPLVLAQGIRDGNVLHSGHRRGRSLSSSITGAAAVSELRFNLPSADLFRSKEDRERAVRELHGHLDRLVKTHRRNRSGDESDGWEGGGARTDSDDEEEPIFDLSLGKERAGGGNRGKRAKLGKLIVYDEGLKMLDLVVAANMGVWWGAWERSF</sequence>
<feature type="compositionally biased region" description="Polar residues" evidence="1">
    <location>
        <begin position="163"/>
        <end position="174"/>
    </location>
</feature>